<dbReference type="PANTHER" id="PTHR30622">
    <property type="entry name" value="UNDECAPRENYL-DIPHOSPHATASE"/>
    <property type="match status" value="1"/>
</dbReference>
<evidence type="ECO:0000256" key="11">
    <source>
        <dbReference type="ARBA" id="ARBA00032707"/>
    </source>
</evidence>
<keyword evidence="14" id="KW-0573">Peptidoglycan synthesis</keyword>
<dbReference type="GO" id="GO:0005886">
    <property type="term" value="C:plasma membrane"/>
    <property type="evidence" value="ECO:0007669"/>
    <property type="project" value="UniProtKB-SubCell"/>
</dbReference>
<keyword evidence="9 14" id="KW-0472">Membrane</keyword>
<evidence type="ECO:0000256" key="13">
    <source>
        <dbReference type="ARBA" id="ARBA00047594"/>
    </source>
</evidence>
<dbReference type="FunCoup" id="A0A7X0N001">
    <property type="interactions" value="335"/>
</dbReference>
<feature type="transmembrane region" description="Helical" evidence="14">
    <location>
        <begin position="85"/>
        <end position="103"/>
    </location>
</feature>
<reference evidence="15 16" key="1">
    <citation type="submission" date="2020-08" db="EMBL/GenBank/DDBJ databases">
        <title>Genomic Encyclopedia of Type Strains, Phase IV (KMG-IV): sequencing the most valuable type-strain genomes for metagenomic binning, comparative biology and taxonomic classification.</title>
        <authorList>
            <person name="Goeker M."/>
        </authorList>
    </citation>
    <scope>NUCLEOTIDE SEQUENCE [LARGE SCALE GENOMIC DNA]</scope>
    <source>
        <strain evidence="15 16">DSM 22368</strain>
    </source>
</reference>
<dbReference type="InParanoid" id="A0A7X0N001"/>
<dbReference type="RefSeq" id="WP_166843272.1">
    <property type="nucleotide sequence ID" value="NZ_JAAONY010000004.1"/>
</dbReference>
<organism evidence="15 16">
    <name type="scientific">Pseudoteredinibacter isoporae</name>
    <dbReference type="NCBI Taxonomy" id="570281"/>
    <lineage>
        <taxon>Bacteria</taxon>
        <taxon>Pseudomonadati</taxon>
        <taxon>Pseudomonadota</taxon>
        <taxon>Gammaproteobacteria</taxon>
        <taxon>Cellvibrionales</taxon>
        <taxon>Cellvibrionaceae</taxon>
        <taxon>Pseudoteredinibacter</taxon>
    </lineage>
</organism>
<evidence type="ECO:0000256" key="7">
    <source>
        <dbReference type="ARBA" id="ARBA00022801"/>
    </source>
</evidence>
<protein>
    <recommendedName>
        <fullName evidence="4 14">Undecaprenyl-diphosphatase</fullName>
        <ecNumber evidence="3 14">3.6.1.27</ecNumber>
    </recommendedName>
    <alternativeName>
        <fullName evidence="12 14">Bacitracin resistance protein</fullName>
    </alternativeName>
    <alternativeName>
        <fullName evidence="11 14">Undecaprenyl pyrophosphate phosphatase</fullName>
    </alternativeName>
</protein>
<proteinExistence type="inferred from homology"/>
<dbReference type="AlphaFoldDB" id="A0A7X0N001"/>
<feature type="transmembrane region" description="Helical" evidence="14">
    <location>
        <begin position="144"/>
        <end position="163"/>
    </location>
</feature>
<comment type="caution">
    <text evidence="15">The sequence shown here is derived from an EMBL/GenBank/DDBJ whole genome shotgun (WGS) entry which is preliminary data.</text>
</comment>
<keyword evidence="8 14" id="KW-1133">Transmembrane helix</keyword>
<evidence type="ECO:0000256" key="4">
    <source>
        <dbReference type="ARBA" id="ARBA00021581"/>
    </source>
</evidence>
<evidence type="ECO:0000256" key="1">
    <source>
        <dbReference type="ARBA" id="ARBA00004651"/>
    </source>
</evidence>
<comment type="function">
    <text evidence="14">Catalyzes the dephosphorylation of undecaprenyl diphosphate (UPP). Confers resistance to bacitracin.</text>
</comment>
<dbReference type="GO" id="GO:0009252">
    <property type="term" value="P:peptidoglycan biosynthetic process"/>
    <property type="evidence" value="ECO:0007669"/>
    <property type="project" value="UniProtKB-KW"/>
</dbReference>
<evidence type="ECO:0000256" key="12">
    <source>
        <dbReference type="ARBA" id="ARBA00032932"/>
    </source>
</evidence>
<evidence type="ECO:0000256" key="6">
    <source>
        <dbReference type="ARBA" id="ARBA00022692"/>
    </source>
</evidence>
<dbReference type="NCBIfam" id="TIGR00753">
    <property type="entry name" value="undec_PP_bacA"/>
    <property type="match status" value="1"/>
</dbReference>
<sequence>MDSLQAIILALLQGLTEFLPISSSGHLILPSAVLGWPDQGLAFDVAVHVGSLLAIVWFFRKDVLSIALGSLESVQNRQWNPESQTLLFLVIATIPAGLAALTFNDLIESELRSPLVIASTTLCFGLLLGVADKFGSREKSLLKMTLWAAFIIGCAQAIALIPGTSRSGITMTAALLLGFQRDAAARFSFLMSIPIIVLSGAYKGLELVSGATPQWDLIAIGVVVSAISAYACVYWFMAVIERMGMLPFVLYRIVLAAILFALFV</sequence>
<feature type="transmembrane region" description="Helical" evidence="14">
    <location>
        <begin position="183"/>
        <end position="205"/>
    </location>
</feature>
<keyword evidence="6 14" id="KW-0812">Transmembrane</keyword>
<comment type="miscellaneous">
    <text evidence="14">Bacitracin is thought to be involved in the inhibition of peptidoglycan synthesis by sequestering undecaprenyl diphosphate, thereby reducing the pool of lipid carrier available.</text>
</comment>
<dbReference type="Proteomes" id="UP000528457">
    <property type="component" value="Unassembled WGS sequence"/>
</dbReference>
<evidence type="ECO:0000256" key="5">
    <source>
        <dbReference type="ARBA" id="ARBA00022475"/>
    </source>
</evidence>
<gene>
    <name evidence="14" type="primary">uppP</name>
    <name evidence="15" type="ORF">HNR48_004041</name>
</gene>
<comment type="catalytic activity">
    <reaction evidence="13 14">
        <text>di-trans,octa-cis-undecaprenyl diphosphate + H2O = di-trans,octa-cis-undecaprenyl phosphate + phosphate + H(+)</text>
        <dbReference type="Rhea" id="RHEA:28094"/>
        <dbReference type="ChEBI" id="CHEBI:15377"/>
        <dbReference type="ChEBI" id="CHEBI:15378"/>
        <dbReference type="ChEBI" id="CHEBI:43474"/>
        <dbReference type="ChEBI" id="CHEBI:58405"/>
        <dbReference type="ChEBI" id="CHEBI:60392"/>
        <dbReference type="EC" id="3.6.1.27"/>
    </reaction>
</comment>
<keyword evidence="5 14" id="KW-1003">Cell membrane</keyword>
<keyword evidence="10 14" id="KW-0046">Antibiotic resistance</keyword>
<dbReference type="NCBIfam" id="NF001393">
    <property type="entry name" value="PRK00281.2-4"/>
    <property type="match status" value="1"/>
</dbReference>
<dbReference type="EMBL" id="JACHHT010000004">
    <property type="protein sequence ID" value="MBB6523727.1"/>
    <property type="molecule type" value="Genomic_DNA"/>
</dbReference>
<evidence type="ECO:0000313" key="16">
    <source>
        <dbReference type="Proteomes" id="UP000528457"/>
    </source>
</evidence>
<keyword evidence="14" id="KW-0133">Cell shape</keyword>
<evidence type="ECO:0000256" key="14">
    <source>
        <dbReference type="HAMAP-Rule" id="MF_01006"/>
    </source>
</evidence>
<feature type="transmembrane region" description="Helical" evidence="14">
    <location>
        <begin position="40"/>
        <end position="59"/>
    </location>
</feature>
<dbReference type="EC" id="3.6.1.27" evidence="3 14"/>
<dbReference type="InterPro" id="IPR003824">
    <property type="entry name" value="UppP"/>
</dbReference>
<feature type="transmembrane region" description="Helical" evidence="14">
    <location>
        <begin position="243"/>
        <end position="263"/>
    </location>
</feature>
<evidence type="ECO:0000256" key="9">
    <source>
        <dbReference type="ARBA" id="ARBA00023136"/>
    </source>
</evidence>
<dbReference type="HAMAP" id="MF_01006">
    <property type="entry name" value="Undec_diphosphatase"/>
    <property type="match status" value="1"/>
</dbReference>
<evidence type="ECO:0000256" key="8">
    <source>
        <dbReference type="ARBA" id="ARBA00022989"/>
    </source>
</evidence>
<keyword evidence="16" id="KW-1185">Reference proteome</keyword>
<evidence type="ECO:0000313" key="15">
    <source>
        <dbReference type="EMBL" id="MBB6523727.1"/>
    </source>
</evidence>
<dbReference type="GO" id="GO:0071555">
    <property type="term" value="P:cell wall organization"/>
    <property type="evidence" value="ECO:0007669"/>
    <property type="project" value="UniProtKB-KW"/>
</dbReference>
<comment type="similarity">
    <text evidence="2 14">Belongs to the UppP family.</text>
</comment>
<evidence type="ECO:0000256" key="3">
    <source>
        <dbReference type="ARBA" id="ARBA00012374"/>
    </source>
</evidence>
<dbReference type="PANTHER" id="PTHR30622:SF4">
    <property type="entry name" value="UNDECAPRENYL-DIPHOSPHATASE"/>
    <property type="match status" value="1"/>
</dbReference>
<dbReference type="GO" id="GO:0008360">
    <property type="term" value="P:regulation of cell shape"/>
    <property type="evidence" value="ECO:0007669"/>
    <property type="project" value="UniProtKB-KW"/>
</dbReference>
<comment type="subcellular location">
    <subcellularLocation>
        <location evidence="1 14">Cell membrane</location>
        <topology evidence="1 14">Multi-pass membrane protein</topology>
    </subcellularLocation>
</comment>
<keyword evidence="14" id="KW-0961">Cell wall biogenesis/degradation</keyword>
<evidence type="ECO:0000256" key="2">
    <source>
        <dbReference type="ARBA" id="ARBA00010621"/>
    </source>
</evidence>
<evidence type="ECO:0000256" key="10">
    <source>
        <dbReference type="ARBA" id="ARBA00023251"/>
    </source>
</evidence>
<dbReference type="Pfam" id="PF02673">
    <property type="entry name" value="BacA"/>
    <property type="match status" value="1"/>
</dbReference>
<feature type="transmembrane region" description="Helical" evidence="14">
    <location>
        <begin position="217"/>
        <end position="237"/>
    </location>
</feature>
<dbReference type="GO" id="GO:0050380">
    <property type="term" value="F:undecaprenyl-diphosphatase activity"/>
    <property type="evidence" value="ECO:0007669"/>
    <property type="project" value="UniProtKB-UniRule"/>
</dbReference>
<keyword evidence="7 14" id="KW-0378">Hydrolase</keyword>
<feature type="transmembrane region" description="Helical" evidence="14">
    <location>
        <begin position="115"/>
        <end position="132"/>
    </location>
</feature>
<name>A0A7X0N001_9GAMM</name>
<dbReference type="GO" id="GO:0046677">
    <property type="term" value="P:response to antibiotic"/>
    <property type="evidence" value="ECO:0007669"/>
    <property type="project" value="UniProtKB-UniRule"/>
</dbReference>
<accession>A0A7X0N001</accession>